<evidence type="ECO:0008006" key="3">
    <source>
        <dbReference type="Google" id="ProtNLM"/>
    </source>
</evidence>
<name>A0ABZ0Z156_9CAUD</name>
<dbReference type="InterPro" id="IPR027417">
    <property type="entry name" value="P-loop_NTPase"/>
</dbReference>
<dbReference type="InterPro" id="IPR023214">
    <property type="entry name" value="HAD_sf"/>
</dbReference>
<dbReference type="EMBL" id="OR769222">
    <property type="protein sequence ID" value="WQJ52925.1"/>
    <property type="molecule type" value="Genomic_DNA"/>
</dbReference>
<evidence type="ECO:0000313" key="1">
    <source>
        <dbReference type="EMBL" id="WQJ52925.1"/>
    </source>
</evidence>
<evidence type="ECO:0000313" key="2">
    <source>
        <dbReference type="Proteomes" id="UP001349343"/>
    </source>
</evidence>
<dbReference type="SUPFAM" id="SSF56784">
    <property type="entry name" value="HAD-like"/>
    <property type="match status" value="1"/>
</dbReference>
<sequence length="359" mass="41611">MIKQYIFACALPCAGKSSYFNEKYPNAIHIVDDCGYSNEQSNKGDIFQDKNVVSNDTIVNDMMTYVVNFLKDKGHQTLIMSADEVKHTLKGYTPEHPEVVHEQSVQIARSLIYAIANDPTIDCDLILDGGGINNRYNLSIIEELRKKNVDKITCIFFDTPIEVCLKRLKMRARKVPIDDIYKKNLRIEACKNRYIPLVDEFIRVDYFTNKYLLLDMDGTLACYGKAKLDIHGNSDFVSSELFKNLKPVKHVIEFVKEHYDMKNVYIVTACANSIAWSEKNEWLDKYFPEVLKENRMFVGNKNYKHVFIEQFANKMKWDVKDVCIIDDFHDTLTKCTEIGINAIHPSNIYAMFDKYSYQA</sequence>
<accession>A0ABZ0Z156</accession>
<dbReference type="Gene3D" id="3.40.50.300">
    <property type="entry name" value="P-loop containing nucleotide triphosphate hydrolases"/>
    <property type="match status" value="1"/>
</dbReference>
<reference evidence="1 2" key="1">
    <citation type="submission" date="2023-11" db="EMBL/GenBank/DDBJ databases">
        <authorList>
            <person name="Cook R."/>
            <person name="Crisci M."/>
            <person name="Pye H."/>
            <person name="Adriaenssens E."/>
            <person name="Santini J."/>
        </authorList>
    </citation>
    <scope>NUCLEOTIDE SEQUENCE [LARGE SCALE GENOMIC DNA]</scope>
    <source>
        <strain evidence="1">Lak_Megaphage_RVC_JS4_GC31</strain>
    </source>
</reference>
<dbReference type="InterPro" id="IPR036412">
    <property type="entry name" value="HAD-like_sf"/>
</dbReference>
<dbReference type="Proteomes" id="UP001349343">
    <property type="component" value="Segment"/>
</dbReference>
<dbReference type="InterPro" id="IPR010708">
    <property type="entry name" value="5'(3')-deoxyribonucleotidase"/>
</dbReference>
<proteinExistence type="predicted"/>
<organism evidence="1 2">
    <name type="scientific">phage Lak_Megaphage_RVC_JS4_GC31</name>
    <dbReference type="NCBI Taxonomy" id="3109228"/>
    <lineage>
        <taxon>Viruses</taxon>
        <taxon>Duplodnaviria</taxon>
        <taxon>Heunggongvirae</taxon>
        <taxon>Uroviricota</taxon>
        <taxon>Caudoviricetes</taxon>
        <taxon>Caudoviricetes code 15 clade</taxon>
    </lineage>
</organism>
<dbReference type="Pfam" id="PF06941">
    <property type="entry name" value="NT5C"/>
    <property type="match status" value="1"/>
</dbReference>
<protein>
    <recommendedName>
        <fullName evidence="3">Polynucleotide kinase</fullName>
    </recommendedName>
</protein>
<keyword evidence="2" id="KW-1185">Reference proteome</keyword>
<dbReference type="Gene3D" id="3.40.50.1000">
    <property type="entry name" value="HAD superfamily/HAD-like"/>
    <property type="match status" value="1"/>
</dbReference>
<dbReference type="SUPFAM" id="SSF52540">
    <property type="entry name" value="P-loop containing nucleoside triphosphate hydrolases"/>
    <property type="match status" value="1"/>
</dbReference>